<feature type="compositionally biased region" description="Basic and acidic residues" evidence="1">
    <location>
        <begin position="31"/>
        <end position="46"/>
    </location>
</feature>
<dbReference type="Proteomes" id="UP000218209">
    <property type="component" value="Unassembled WGS sequence"/>
</dbReference>
<feature type="compositionally biased region" description="Gly residues" evidence="1">
    <location>
        <begin position="751"/>
        <end position="764"/>
    </location>
</feature>
<feature type="compositionally biased region" description="Pro residues" evidence="1">
    <location>
        <begin position="641"/>
        <end position="651"/>
    </location>
</feature>
<feature type="compositionally biased region" description="Pro residues" evidence="1">
    <location>
        <begin position="599"/>
        <end position="610"/>
    </location>
</feature>
<evidence type="ECO:0000256" key="1">
    <source>
        <dbReference type="SAM" id="MobiDB-lite"/>
    </source>
</evidence>
<feature type="region of interest" description="Disordered" evidence="1">
    <location>
        <begin position="510"/>
        <end position="960"/>
    </location>
</feature>
<feature type="compositionally biased region" description="Pro residues" evidence="1">
    <location>
        <begin position="886"/>
        <end position="900"/>
    </location>
</feature>
<feature type="compositionally biased region" description="Basic and acidic residues" evidence="1">
    <location>
        <begin position="455"/>
        <end position="470"/>
    </location>
</feature>
<evidence type="ECO:0000313" key="2">
    <source>
        <dbReference type="EMBL" id="OSX75877.1"/>
    </source>
</evidence>
<feature type="region of interest" description="Disordered" evidence="1">
    <location>
        <begin position="167"/>
        <end position="274"/>
    </location>
</feature>
<dbReference type="AlphaFoldDB" id="A0A1X6P4V0"/>
<evidence type="ECO:0000313" key="3">
    <source>
        <dbReference type="Proteomes" id="UP000218209"/>
    </source>
</evidence>
<accession>A0A1X6P4V0</accession>
<feature type="compositionally biased region" description="Basic and acidic residues" evidence="1">
    <location>
        <begin position="853"/>
        <end position="868"/>
    </location>
</feature>
<sequence length="960" mass="96624">MLMRAGATTQTDPSVVPKVVVNARGGTRRLDDRSARSLHRRPEQVHQRAVTASLGKDVSDGEAVPPHHSQKARAIAGSHPPHTHTHPPSAKGAAPLQVGGVLWELPTPFAGTPPPSHPPGMPVTHAVPAVPAATQPAPPLDPLLIDPRVAFLADIRRVDGAAVTAATVGAPPPLGVSAAVRTPPLPPTPPLHERPARPNGHQPEHPQQQPHRRPAPRRGRQEEQHAEADDPPDDHRRPRAAAGGRARRGWREGPPPPPSPSPPRPPPPTPPWRRRRRLDDATAVAAVAVAATAAAAGLHSSAVASERNDVAAYTSAPPVVTRRWMERRSSSSIPDTRATRASAAWTPCRGANTADAAVAAVAVGAAPQAAVAGGGAAAPYGGGAYAGDTPGLGASLAAITREKGVRLAELLTLMTVFREALNFSNACGSAPPSVDICSVCQPGVWKHHHELEKVGPKLGDTEREKKRADGRATTISALLPHPPETDHSLPVKNANTSMQVPWLCAAATWSPPRTDHTRANQYTLSRHSRVPPGDTLMDDSDSGDGASGSTPNESGVRNWPSIDDGERSINESTAALAAAAAAADDDAKSPMGVTAPSSPSVPPPPPPPPGGVTAEAESACGSGVPALMHSGRGGGAAAAAAPPPPPRPLPTMPGTSRKPKLPTEKPAPPPGDDSVGGEERGKKDEASGLPRGLGGAPKAAASPQGVSNGLAPPPPPVLAASAAAPVRGGGGADSTAAGPPPDAPAAAYGVCDGGGARGGGGGGATPAIAAWDCRPASASDGKKSNHPSNADGSSGAVAAARGDTLAPANGGAVAQPLSPPLDDVSADGRERTPASPVGGGRRPLPPASTATDGVDRTGAEVLVLREEATSFGAARKSTLPLAATRTPPPPLPPPAPPPATEPMAPVRGSAPRPPVAANTIPSVALDGGDTGLPSSPEVPPGTPATPPTTTPAVTSACQRR</sequence>
<feature type="compositionally biased region" description="Basic and acidic residues" evidence="1">
    <location>
        <begin position="219"/>
        <end position="236"/>
    </location>
</feature>
<organism evidence="2 3">
    <name type="scientific">Porphyra umbilicalis</name>
    <name type="common">Purple laver</name>
    <name type="synonym">Red alga</name>
    <dbReference type="NCBI Taxonomy" id="2786"/>
    <lineage>
        <taxon>Eukaryota</taxon>
        <taxon>Rhodophyta</taxon>
        <taxon>Bangiophyceae</taxon>
        <taxon>Bangiales</taxon>
        <taxon>Bangiaceae</taxon>
        <taxon>Porphyra</taxon>
    </lineage>
</organism>
<proteinExistence type="predicted"/>
<dbReference type="EMBL" id="KV918888">
    <property type="protein sequence ID" value="OSX75877.1"/>
    <property type="molecule type" value="Genomic_DNA"/>
</dbReference>
<feature type="compositionally biased region" description="Basic and acidic residues" evidence="1">
    <location>
        <begin position="677"/>
        <end position="686"/>
    </location>
</feature>
<name>A0A1X6P4V0_PORUM</name>
<feature type="compositionally biased region" description="Pro residues" evidence="1">
    <location>
        <begin position="253"/>
        <end position="271"/>
    </location>
</feature>
<reference evidence="2 3" key="1">
    <citation type="submission" date="2017-03" db="EMBL/GenBank/DDBJ databases">
        <title>WGS assembly of Porphyra umbilicalis.</title>
        <authorList>
            <person name="Brawley S.H."/>
            <person name="Blouin N.A."/>
            <person name="Ficko-Blean E."/>
            <person name="Wheeler G.L."/>
            <person name="Lohr M."/>
            <person name="Goodson H.V."/>
            <person name="Jenkins J.W."/>
            <person name="Blaby-Haas C.E."/>
            <person name="Helliwell K.E."/>
            <person name="Chan C."/>
            <person name="Marriage T."/>
            <person name="Bhattacharya D."/>
            <person name="Klein A.S."/>
            <person name="Badis Y."/>
            <person name="Brodie J."/>
            <person name="Cao Y."/>
            <person name="Collen J."/>
            <person name="Dittami S.M."/>
            <person name="Gachon C.M."/>
            <person name="Green B.R."/>
            <person name="Karpowicz S."/>
            <person name="Kim J.W."/>
            <person name="Kudahl U."/>
            <person name="Lin S."/>
            <person name="Michel G."/>
            <person name="Mittag M."/>
            <person name="Olson B.J."/>
            <person name="Pangilinan J."/>
            <person name="Peng Y."/>
            <person name="Qiu H."/>
            <person name="Shu S."/>
            <person name="Singer J.T."/>
            <person name="Smith A.G."/>
            <person name="Sprecher B.N."/>
            <person name="Wagner V."/>
            <person name="Wang W."/>
            <person name="Wang Z.-Y."/>
            <person name="Yan J."/>
            <person name="Yarish C."/>
            <person name="Zoeuner-Riek S."/>
            <person name="Zhuang Y."/>
            <person name="Zou Y."/>
            <person name="Lindquist E.A."/>
            <person name="Grimwood J."/>
            <person name="Barry K."/>
            <person name="Rokhsar D.S."/>
            <person name="Schmutz J."/>
            <person name="Stiller J.W."/>
            <person name="Grossman A.R."/>
            <person name="Prochnik S.E."/>
        </authorList>
    </citation>
    <scope>NUCLEOTIDE SEQUENCE [LARGE SCALE GENOMIC DNA]</scope>
    <source>
        <strain evidence="2">4086291</strain>
    </source>
</reference>
<feature type="region of interest" description="Disordered" evidence="1">
    <location>
        <begin position="455"/>
        <end position="489"/>
    </location>
</feature>
<feature type="compositionally biased region" description="Pro residues" evidence="1">
    <location>
        <begin position="936"/>
        <end position="949"/>
    </location>
</feature>
<protein>
    <submittedName>
        <fullName evidence="2">Uncharacterized protein</fullName>
    </submittedName>
</protein>
<gene>
    <name evidence="2" type="ORF">BU14_0218s0042</name>
</gene>
<feature type="region of interest" description="Disordered" evidence="1">
    <location>
        <begin position="31"/>
        <end position="94"/>
    </location>
</feature>
<keyword evidence="3" id="KW-1185">Reference proteome</keyword>